<comment type="caution">
    <text evidence="2">The sequence shown here is derived from an EMBL/GenBank/DDBJ whole genome shotgun (WGS) entry which is preliminary data.</text>
</comment>
<feature type="region of interest" description="Disordered" evidence="1">
    <location>
        <begin position="179"/>
        <end position="198"/>
    </location>
</feature>
<dbReference type="EMBL" id="JARKIE010000484">
    <property type="protein sequence ID" value="KAJ7633764.1"/>
    <property type="molecule type" value="Genomic_DNA"/>
</dbReference>
<evidence type="ECO:0000313" key="2">
    <source>
        <dbReference type="EMBL" id="KAJ7633764.1"/>
    </source>
</evidence>
<dbReference type="AlphaFoldDB" id="A0AAD7BYC5"/>
<keyword evidence="3" id="KW-1185">Reference proteome</keyword>
<sequence>MYMRGDVGESDYPVVGNIRGKMGTRRGKGGKKYNFGLCRKYATPSMKNGFWMVRGDGQAAVGGGGETGKMWKIVMLPFEIRITKVLEGPAFFFIGLAFFGADISYSAFHNYAENCQCINSGGEILDMEGMGVNIEHLKEYRGGGTIAEAQSQVSPQMECGQTKASEGTTVEFGSTSVSADTAGQDEDGGRGCPESCGMGKGGTERVPTELGAGLAVLQNRCAFGVTILTLVVDLQAGLALLRNRVCILKISKMWFHRKASMCTICAGKIYKDVPTEVSDAESAAREIPSAVARHFPTDLSVTDLLAVKFPGIAEKLPNTSAMKGWFSTDLPNCDSLTSLWSLKSTPSISLLHELEHDFPQEWLNGAKAKAPQAYGEASKGAAGVKGKGMKKF</sequence>
<protein>
    <submittedName>
        <fullName evidence="2">Uncharacterized protein</fullName>
    </submittedName>
</protein>
<reference evidence="2" key="1">
    <citation type="submission" date="2023-03" db="EMBL/GenBank/DDBJ databases">
        <title>Massive genome expansion in bonnet fungi (Mycena s.s.) driven by repeated elements and novel gene families across ecological guilds.</title>
        <authorList>
            <consortium name="Lawrence Berkeley National Laboratory"/>
            <person name="Harder C.B."/>
            <person name="Miyauchi S."/>
            <person name="Viragh M."/>
            <person name="Kuo A."/>
            <person name="Thoen E."/>
            <person name="Andreopoulos B."/>
            <person name="Lu D."/>
            <person name="Skrede I."/>
            <person name="Drula E."/>
            <person name="Henrissat B."/>
            <person name="Morin E."/>
            <person name="Kohler A."/>
            <person name="Barry K."/>
            <person name="LaButti K."/>
            <person name="Morin E."/>
            <person name="Salamov A."/>
            <person name="Lipzen A."/>
            <person name="Mereny Z."/>
            <person name="Hegedus B."/>
            <person name="Baldrian P."/>
            <person name="Stursova M."/>
            <person name="Weitz H."/>
            <person name="Taylor A."/>
            <person name="Grigoriev I.V."/>
            <person name="Nagy L.G."/>
            <person name="Martin F."/>
            <person name="Kauserud H."/>
        </authorList>
    </citation>
    <scope>NUCLEOTIDE SEQUENCE</scope>
    <source>
        <strain evidence="2">CBHHK067</strain>
    </source>
</reference>
<gene>
    <name evidence="2" type="ORF">B0H17DRAFT_1149879</name>
</gene>
<accession>A0AAD7BYC5</accession>
<name>A0AAD7BYC5_MYCRO</name>
<dbReference type="Proteomes" id="UP001221757">
    <property type="component" value="Unassembled WGS sequence"/>
</dbReference>
<evidence type="ECO:0000313" key="3">
    <source>
        <dbReference type="Proteomes" id="UP001221757"/>
    </source>
</evidence>
<proteinExistence type="predicted"/>
<evidence type="ECO:0000256" key="1">
    <source>
        <dbReference type="SAM" id="MobiDB-lite"/>
    </source>
</evidence>
<organism evidence="2 3">
    <name type="scientific">Mycena rosella</name>
    <name type="common">Pink bonnet</name>
    <name type="synonym">Agaricus rosellus</name>
    <dbReference type="NCBI Taxonomy" id="1033263"/>
    <lineage>
        <taxon>Eukaryota</taxon>
        <taxon>Fungi</taxon>
        <taxon>Dikarya</taxon>
        <taxon>Basidiomycota</taxon>
        <taxon>Agaricomycotina</taxon>
        <taxon>Agaricomycetes</taxon>
        <taxon>Agaricomycetidae</taxon>
        <taxon>Agaricales</taxon>
        <taxon>Marasmiineae</taxon>
        <taxon>Mycenaceae</taxon>
        <taxon>Mycena</taxon>
    </lineage>
</organism>